<accession>A0A9K3SU03</accession>
<dbReference type="RefSeq" id="WP_215419685.1">
    <property type="nucleotide sequence ID" value="NZ_JALQCT010000022.1"/>
</dbReference>
<gene>
    <name evidence="2" type="ORF">OC696_02675</name>
</gene>
<evidence type="ECO:0000313" key="3">
    <source>
        <dbReference type="Proteomes" id="UP001170651"/>
    </source>
</evidence>
<dbReference type="AlphaFoldDB" id="A0A9K3SU03"/>
<feature type="transmembrane region" description="Helical" evidence="1">
    <location>
        <begin position="7"/>
        <end position="24"/>
    </location>
</feature>
<dbReference type="GeneID" id="93018673"/>
<evidence type="ECO:0000256" key="1">
    <source>
        <dbReference type="SAM" id="Phobius"/>
    </source>
</evidence>
<keyword evidence="1" id="KW-0472">Membrane</keyword>
<keyword evidence="1" id="KW-0812">Transmembrane</keyword>
<proteinExistence type="predicted"/>
<organism evidence="2 3">
    <name type="scientific">Candidatus Phytoplasma australasiaticum subsp. australasiaticum</name>
    <dbReference type="NCBI Taxonomy" id="2832407"/>
    <lineage>
        <taxon>Bacteria</taxon>
        <taxon>Bacillati</taxon>
        <taxon>Mycoplasmatota</taxon>
        <taxon>Mollicutes</taxon>
        <taxon>Acholeplasmatales</taxon>
        <taxon>Acholeplasmataceae</taxon>
        <taxon>Candidatus Phytoplasma</taxon>
        <taxon>16SrII (Peanut WB group)</taxon>
        <taxon>Candidatus Phytoplasma australasiaticum</taxon>
    </lineage>
</organism>
<comment type="caution">
    <text evidence="2">The sequence shown here is derived from an EMBL/GenBank/DDBJ whole genome shotgun (WGS) entry which is preliminary data.</text>
</comment>
<dbReference type="EMBL" id="JAOSIW010000044">
    <property type="protein sequence ID" value="MDO8054752.1"/>
    <property type="molecule type" value="Genomic_DNA"/>
</dbReference>
<dbReference type="Proteomes" id="UP001170651">
    <property type="component" value="Unassembled WGS sequence"/>
</dbReference>
<reference evidence="2 3" key="1">
    <citation type="journal article" date="2023" name="Int. J. Syst. Evol. Microbiol.">
        <title>The observation of taxonomic boundaries for the 16SrII and 16SrXXV phytoplasmas using genome-based delimitation.</title>
        <authorList>
            <person name="Rodrigues Jardim B."/>
            <person name="Tran-Nguyen L.T.T."/>
            <person name="Gambley C."/>
            <person name="Al-Sadi A.M."/>
            <person name="Al-Subhi A.M."/>
            <person name="Foissac X."/>
            <person name="Salar P."/>
            <person name="Cai H."/>
            <person name="Yang J.Y."/>
            <person name="Davis R."/>
            <person name="Jones L."/>
            <person name="Rodoni B."/>
            <person name="Constable F.E."/>
        </authorList>
    </citation>
    <scope>NUCLEOTIDE SEQUENCE [LARGE SCALE GENOMIC DNA]</scope>
    <source>
        <strain evidence="2">BAWM-OMN-P26</strain>
    </source>
</reference>
<sequence>MKKIKNICFLFIIMIISIIVYNSYNTIKPNNSNFKIINKSDNNYDDRISENSFDSTSTTQTWAPKRPKFRAIQPIARADKP</sequence>
<keyword evidence="3" id="KW-1185">Reference proteome</keyword>
<keyword evidence="1" id="KW-1133">Transmembrane helix</keyword>
<protein>
    <submittedName>
        <fullName evidence="2">Uncharacterized protein</fullName>
    </submittedName>
</protein>
<evidence type="ECO:0000313" key="2">
    <source>
        <dbReference type="EMBL" id="MDO8054752.1"/>
    </source>
</evidence>
<name>A0A9K3SU03_9MOLU</name>